<dbReference type="SUPFAM" id="SSF51556">
    <property type="entry name" value="Metallo-dependent hydrolases"/>
    <property type="match status" value="1"/>
</dbReference>
<organism evidence="2 3">
    <name type="scientific">Rhizobium alvei</name>
    <dbReference type="NCBI Taxonomy" id="1132659"/>
    <lineage>
        <taxon>Bacteria</taxon>
        <taxon>Pseudomonadati</taxon>
        <taxon>Pseudomonadota</taxon>
        <taxon>Alphaproteobacteria</taxon>
        <taxon>Hyphomicrobiales</taxon>
        <taxon>Rhizobiaceae</taxon>
        <taxon>Rhizobium/Agrobacterium group</taxon>
        <taxon>Rhizobium</taxon>
    </lineage>
</organism>
<gene>
    <name evidence="2" type="ORF">Q4481_15355</name>
</gene>
<dbReference type="InterPro" id="IPR032466">
    <property type="entry name" value="Metal_Hydrolase"/>
</dbReference>
<sequence length="556" mass="61040">MATPAPILITNANILTMDPDRPRAEAILLKDGRIAALGNAKELAGLAGPETRVIDAEGKTVIPGLSENHMHLFSGAAELDHLHLTGVKGFAALKEAVIDYAAANPDEILLYAQGAEYTILGEDERMTRHHLDAILPDRPFVMFAYDHHTAWANTKALELAGILHGRELGPGNEIVMGDDGLANGELREMEAFGPIQSASGFDRYRLGLMGGEPDPFPSPEEFEKDIAVMRRGMDYCARHGFTSIICMDGNHYQLQLLSEIEKRDGRLPVRVKIPFHLKNFMPLSILDRASMMAETYKSDYLTSGMVKMFYDGVLESWTAIMVEPYANNPESTGGESLFTPEAMKAAAIEIDRRGLQIAVHAIGDGAVRAVLDGYEAAEKANGKRDSRHRVEHVEVIHPDDIGRFKTLGAIASMQPPHPPGAMGMPLEPTVSMIGRERWPYAYAWRTLKNAGTRIPFASDWPVSPIDPILGIQAAVTRKKWAETDPDQSYTLHEAIEAYTAEGAYSEFAEDRKGRLKPGFFADVTMLSADIEATDPGEIDRIRPDLVICGGFVTFSS</sequence>
<protein>
    <submittedName>
        <fullName evidence="2">Amidohydrolase</fullName>
        <ecNumber evidence="2">3.5.-.-</ecNumber>
    </submittedName>
</protein>
<comment type="caution">
    <text evidence="2">The sequence shown here is derived from an EMBL/GenBank/DDBJ whole genome shotgun (WGS) entry which is preliminary data.</text>
</comment>
<dbReference type="Gene3D" id="3.10.310.70">
    <property type="match status" value="1"/>
</dbReference>
<dbReference type="InterPro" id="IPR013108">
    <property type="entry name" value="Amidohydro_3"/>
</dbReference>
<dbReference type="GO" id="GO:0016787">
    <property type="term" value="F:hydrolase activity"/>
    <property type="evidence" value="ECO:0007669"/>
    <property type="project" value="UniProtKB-KW"/>
</dbReference>
<reference evidence="2" key="2">
    <citation type="submission" date="2023-07" db="EMBL/GenBank/DDBJ databases">
        <authorList>
            <person name="Shen H."/>
        </authorList>
    </citation>
    <scope>NUCLEOTIDE SEQUENCE</scope>
    <source>
        <strain evidence="2">TNR-22</strain>
    </source>
</reference>
<keyword evidence="2" id="KW-0378">Hydrolase</keyword>
<dbReference type="Gene3D" id="2.30.40.10">
    <property type="entry name" value="Urease, subunit C, domain 1"/>
    <property type="match status" value="1"/>
</dbReference>
<reference evidence="2" key="1">
    <citation type="journal article" date="2015" name="Int. J. Syst. Evol. Microbiol.">
        <title>Rhizobium alvei sp. nov., isolated from a freshwater river.</title>
        <authorList>
            <person name="Sheu S.Y."/>
            <person name="Huang H.W."/>
            <person name="Young C.C."/>
            <person name="Chen W.M."/>
        </authorList>
    </citation>
    <scope>NUCLEOTIDE SEQUENCE</scope>
    <source>
        <strain evidence="2">TNR-22</strain>
    </source>
</reference>
<keyword evidence="3" id="KW-1185">Reference proteome</keyword>
<dbReference type="PANTHER" id="PTHR22642:SF2">
    <property type="entry name" value="PROTEIN LONG AFTER FAR-RED 3"/>
    <property type="match status" value="1"/>
</dbReference>
<dbReference type="EC" id="3.5.-.-" evidence="2"/>
<dbReference type="PANTHER" id="PTHR22642">
    <property type="entry name" value="IMIDAZOLONEPROPIONASE"/>
    <property type="match status" value="1"/>
</dbReference>
<dbReference type="RefSeq" id="WP_304377268.1">
    <property type="nucleotide sequence ID" value="NZ_JAUOZU010000010.1"/>
</dbReference>
<proteinExistence type="predicted"/>
<feature type="domain" description="Amidohydrolase 3" evidence="1">
    <location>
        <begin position="52"/>
        <end position="553"/>
    </location>
</feature>
<dbReference type="Pfam" id="PF07969">
    <property type="entry name" value="Amidohydro_3"/>
    <property type="match status" value="1"/>
</dbReference>
<dbReference type="Gene3D" id="3.20.20.140">
    <property type="entry name" value="Metal-dependent hydrolases"/>
    <property type="match status" value="1"/>
</dbReference>
<evidence type="ECO:0000313" key="3">
    <source>
        <dbReference type="Proteomes" id="UP001174932"/>
    </source>
</evidence>
<accession>A0ABT8YNT3</accession>
<dbReference type="EMBL" id="JAUOZU010000010">
    <property type="protein sequence ID" value="MDO6965343.1"/>
    <property type="molecule type" value="Genomic_DNA"/>
</dbReference>
<dbReference type="CDD" id="cd01300">
    <property type="entry name" value="YtcJ_like"/>
    <property type="match status" value="1"/>
</dbReference>
<evidence type="ECO:0000313" key="2">
    <source>
        <dbReference type="EMBL" id="MDO6965343.1"/>
    </source>
</evidence>
<dbReference type="Proteomes" id="UP001174932">
    <property type="component" value="Unassembled WGS sequence"/>
</dbReference>
<dbReference type="InterPro" id="IPR011059">
    <property type="entry name" value="Metal-dep_hydrolase_composite"/>
</dbReference>
<dbReference type="SUPFAM" id="SSF51338">
    <property type="entry name" value="Composite domain of metallo-dependent hydrolases"/>
    <property type="match status" value="1"/>
</dbReference>
<evidence type="ECO:0000259" key="1">
    <source>
        <dbReference type="Pfam" id="PF07969"/>
    </source>
</evidence>
<name>A0ABT8YNT3_9HYPH</name>
<dbReference type="InterPro" id="IPR033932">
    <property type="entry name" value="YtcJ-like"/>
</dbReference>